<evidence type="ECO:0008006" key="4">
    <source>
        <dbReference type="Google" id="ProtNLM"/>
    </source>
</evidence>
<reference evidence="2" key="1">
    <citation type="submission" date="2022-07" db="EMBL/GenBank/DDBJ databases">
        <authorList>
            <person name="Kouya T."/>
            <person name="Ishiyama Y."/>
        </authorList>
    </citation>
    <scope>NUCLEOTIDE SEQUENCE</scope>
    <source>
        <strain evidence="2">WR16-4</strain>
    </source>
</reference>
<proteinExistence type="predicted"/>
<keyword evidence="1" id="KW-0812">Transmembrane</keyword>
<accession>A0A9W6ESD3</accession>
<feature type="transmembrane region" description="Helical" evidence="1">
    <location>
        <begin position="76"/>
        <end position="93"/>
    </location>
</feature>
<feature type="transmembrane region" description="Helical" evidence="1">
    <location>
        <begin position="38"/>
        <end position="56"/>
    </location>
</feature>
<sequence>MILSLIIICHYIQQLINNLKLNKYFVDANVLYIRNTIFSMLTLIICNIFLNVYLFINKINNITNISIISHTSIMNYIIYFVILVISYVIYNIFKYGVKLQKDSDSFI</sequence>
<keyword evidence="1" id="KW-1133">Transmembrane helix</keyword>
<evidence type="ECO:0000256" key="1">
    <source>
        <dbReference type="SAM" id="Phobius"/>
    </source>
</evidence>
<protein>
    <recommendedName>
        <fullName evidence="4">DUF2975 domain-containing protein</fullName>
    </recommendedName>
</protein>
<comment type="caution">
    <text evidence="2">The sequence shown here is derived from an EMBL/GenBank/DDBJ whole genome shotgun (WGS) entry which is preliminary data.</text>
</comment>
<name>A0A9W6ESD3_9LACO</name>
<gene>
    <name evidence="2" type="ORF">WR164_00230</name>
</gene>
<dbReference type="Proteomes" id="UP001144204">
    <property type="component" value="Unassembled WGS sequence"/>
</dbReference>
<dbReference type="EMBL" id="BRPL01000002">
    <property type="protein sequence ID" value="GLB46044.1"/>
    <property type="molecule type" value="Genomic_DNA"/>
</dbReference>
<reference evidence="2" key="2">
    <citation type="journal article" date="2023" name="PLoS ONE">
        <title>Philodulcilactobacillus myokoensis gen. nov., sp. nov., a fructophilic, acidophilic, and agar-phobic lactic acid bacterium isolated from fermented vegetable extracts.</title>
        <authorList>
            <person name="Kouya T."/>
            <person name="Ishiyama Y."/>
            <person name="Ohashi S."/>
            <person name="Kumakubo R."/>
            <person name="Yamazaki T."/>
            <person name="Otaki T."/>
        </authorList>
    </citation>
    <scope>NUCLEOTIDE SEQUENCE</scope>
    <source>
        <strain evidence="2">WR16-4</strain>
    </source>
</reference>
<keyword evidence="1" id="KW-0472">Membrane</keyword>
<organism evidence="2 3">
    <name type="scientific">Philodulcilactobacillus myokoensis</name>
    <dbReference type="NCBI Taxonomy" id="2929573"/>
    <lineage>
        <taxon>Bacteria</taxon>
        <taxon>Bacillati</taxon>
        <taxon>Bacillota</taxon>
        <taxon>Bacilli</taxon>
        <taxon>Lactobacillales</taxon>
        <taxon>Lactobacillaceae</taxon>
        <taxon>Philodulcilactobacillus</taxon>
    </lineage>
</organism>
<evidence type="ECO:0000313" key="3">
    <source>
        <dbReference type="Proteomes" id="UP001144204"/>
    </source>
</evidence>
<keyword evidence="3" id="KW-1185">Reference proteome</keyword>
<dbReference type="AlphaFoldDB" id="A0A9W6ESD3"/>
<evidence type="ECO:0000313" key="2">
    <source>
        <dbReference type="EMBL" id="GLB46044.1"/>
    </source>
</evidence>